<evidence type="ECO:0000313" key="7">
    <source>
        <dbReference type="Proteomes" id="UP001229025"/>
    </source>
</evidence>
<organism evidence="6 7">
    <name type="scientific">Cobetia amphilecti</name>
    <dbReference type="NCBI Taxonomy" id="1055104"/>
    <lineage>
        <taxon>Bacteria</taxon>
        <taxon>Pseudomonadati</taxon>
        <taxon>Pseudomonadota</taxon>
        <taxon>Gammaproteobacteria</taxon>
        <taxon>Oceanospirillales</taxon>
        <taxon>Halomonadaceae</taxon>
        <taxon>Cobetia</taxon>
    </lineage>
</organism>
<dbReference type="CDD" id="cd00090">
    <property type="entry name" value="HTH_ARSR"/>
    <property type="match status" value="1"/>
</dbReference>
<dbReference type="Proteomes" id="UP001229025">
    <property type="component" value="Unassembled WGS sequence"/>
</dbReference>
<evidence type="ECO:0000256" key="1">
    <source>
        <dbReference type="ARBA" id="ARBA00022849"/>
    </source>
</evidence>
<dbReference type="EMBL" id="JASCSA010000008">
    <property type="protein sequence ID" value="MDI5884979.1"/>
    <property type="molecule type" value="Genomic_DNA"/>
</dbReference>
<keyword evidence="7" id="KW-1185">Reference proteome</keyword>
<evidence type="ECO:0000256" key="4">
    <source>
        <dbReference type="ARBA" id="ARBA00023163"/>
    </source>
</evidence>
<feature type="domain" description="HTH arsR-type" evidence="5">
    <location>
        <begin position="13"/>
        <end position="112"/>
    </location>
</feature>
<proteinExistence type="predicted"/>
<dbReference type="SUPFAM" id="SSF46785">
    <property type="entry name" value="Winged helix' DNA-binding domain"/>
    <property type="match status" value="1"/>
</dbReference>
<reference evidence="6 7" key="1">
    <citation type="submission" date="2023-04" db="EMBL/GenBank/DDBJ databases">
        <authorList>
            <person name="Otstavnykh N."/>
            <person name="Seitkalieva A."/>
            <person name="Bystritskaya E."/>
        </authorList>
    </citation>
    <scope>NUCLEOTIDE SEQUENCE [LARGE SCALE GENOMIC DNA]</scope>
    <source>
        <strain evidence="6 7">NRIC 0815</strain>
    </source>
</reference>
<dbReference type="Pfam" id="PF01022">
    <property type="entry name" value="HTH_5"/>
    <property type="match status" value="1"/>
</dbReference>
<dbReference type="PROSITE" id="PS50987">
    <property type="entry name" value="HTH_ARSR_2"/>
    <property type="match status" value="1"/>
</dbReference>
<dbReference type="PANTHER" id="PTHR33154">
    <property type="entry name" value="TRANSCRIPTIONAL REGULATOR, ARSR FAMILY"/>
    <property type="match status" value="1"/>
</dbReference>
<protein>
    <submittedName>
        <fullName evidence="6">Metalloregulator ArsR/SmtB family transcription factor</fullName>
    </submittedName>
</protein>
<dbReference type="Gene3D" id="1.10.10.10">
    <property type="entry name" value="Winged helix-like DNA-binding domain superfamily/Winged helix DNA-binding domain"/>
    <property type="match status" value="1"/>
</dbReference>
<dbReference type="InterPro" id="IPR036388">
    <property type="entry name" value="WH-like_DNA-bd_sf"/>
</dbReference>
<evidence type="ECO:0000256" key="2">
    <source>
        <dbReference type="ARBA" id="ARBA00023015"/>
    </source>
</evidence>
<name>A0ABT6UQI9_9GAMM</name>
<evidence type="ECO:0000313" key="6">
    <source>
        <dbReference type="EMBL" id="MDI5884979.1"/>
    </source>
</evidence>
<keyword evidence="1" id="KW-0059">Arsenical resistance</keyword>
<gene>
    <name evidence="6" type="ORF">QLT01_11505</name>
</gene>
<dbReference type="PANTHER" id="PTHR33154:SF18">
    <property type="entry name" value="ARSENICAL RESISTANCE OPERON REPRESSOR"/>
    <property type="match status" value="1"/>
</dbReference>
<reference evidence="7" key="2">
    <citation type="submission" date="2023-07" db="EMBL/GenBank/DDBJ databases">
        <title>Genome-based characterization of strain KMM 296 and proposal for reclassification of Cobetia litoralis and Cobetia pacifica, and emended description of the species Cobetia amphilecti and Cobetia marina.</title>
        <authorList>
            <person name="Balabanova L."/>
            <person name="Nedashkovskaya O."/>
        </authorList>
    </citation>
    <scope>NUCLEOTIDE SEQUENCE [LARGE SCALE GENOMIC DNA]</scope>
    <source>
        <strain evidence="7">NRIC 0815</strain>
    </source>
</reference>
<keyword evidence="2" id="KW-0805">Transcription regulation</keyword>
<keyword evidence="3" id="KW-0238">DNA-binding</keyword>
<dbReference type="InterPro" id="IPR051081">
    <property type="entry name" value="HTH_MetalResp_TranReg"/>
</dbReference>
<sequence length="134" mass="15210">MKPSTNGVIDGVGDMAACLTPLQVFKCLAEDTRLTVVQLLAQMEELCVCELIWLLEKRAMPISQPKVSRHLAQLRDAGLLTSQRRGQWVHYRLAPDLPAWCHQILTTLCQANAREVSRWVAWLETMPNRPVRCC</sequence>
<dbReference type="PRINTS" id="PR00778">
    <property type="entry name" value="HTHARSR"/>
</dbReference>
<dbReference type="SMART" id="SM00418">
    <property type="entry name" value="HTH_ARSR"/>
    <property type="match status" value="1"/>
</dbReference>
<evidence type="ECO:0000259" key="5">
    <source>
        <dbReference type="PROSITE" id="PS50987"/>
    </source>
</evidence>
<comment type="caution">
    <text evidence="6">The sequence shown here is derived from an EMBL/GenBank/DDBJ whole genome shotgun (WGS) entry which is preliminary data.</text>
</comment>
<dbReference type="NCBIfam" id="NF033788">
    <property type="entry name" value="HTH_metalloreg"/>
    <property type="match status" value="1"/>
</dbReference>
<evidence type="ECO:0000256" key="3">
    <source>
        <dbReference type="ARBA" id="ARBA00023125"/>
    </source>
</evidence>
<keyword evidence="4" id="KW-0804">Transcription</keyword>
<accession>A0ABT6UQI9</accession>
<dbReference type="InterPro" id="IPR036390">
    <property type="entry name" value="WH_DNA-bd_sf"/>
</dbReference>
<dbReference type="NCBIfam" id="NF007528">
    <property type="entry name" value="PRK10141.1"/>
    <property type="match status" value="1"/>
</dbReference>
<dbReference type="InterPro" id="IPR011991">
    <property type="entry name" value="ArsR-like_HTH"/>
</dbReference>
<dbReference type="InterPro" id="IPR001845">
    <property type="entry name" value="HTH_ArsR_DNA-bd_dom"/>
</dbReference>